<comment type="caution">
    <text evidence="2">The sequence shown here is derived from an EMBL/GenBank/DDBJ whole genome shotgun (WGS) entry which is preliminary data.</text>
</comment>
<dbReference type="RefSeq" id="WP_266128779.1">
    <property type="nucleotide sequence ID" value="NZ_JAPKMY010000001.1"/>
</dbReference>
<keyword evidence="1" id="KW-0812">Transmembrane</keyword>
<reference evidence="2" key="1">
    <citation type="submission" date="2022-11" db="EMBL/GenBank/DDBJ databases">
        <title>Biodiversity and phylogenetic relationships of bacteria.</title>
        <authorList>
            <person name="Machado R.A.R."/>
            <person name="Bhat A."/>
            <person name="Loulou A."/>
            <person name="Kallel S."/>
        </authorList>
    </citation>
    <scope>NUCLEOTIDE SEQUENCE</scope>
    <source>
        <strain evidence="2">A-IN1</strain>
    </source>
</reference>
<accession>A0A9X3IF39</accession>
<dbReference type="AlphaFoldDB" id="A0A9X3IF39"/>
<organism evidence="2 3">
    <name type="scientific">Acinetobacter nematophilus</name>
    <dbReference type="NCBI Taxonomy" id="2994642"/>
    <lineage>
        <taxon>Bacteria</taxon>
        <taxon>Pseudomonadati</taxon>
        <taxon>Pseudomonadota</taxon>
        <taxon>Gammaproteobacteria</taxon>
        <taxon>Moraxellales</taxon>
        <taxon>Moraxellaceae</taxon>
        <taxon>Acinetobacter</taxon>
    </lineage>
</organism>
<name>A0A9X3IF39_9GAMM</name>
<protein>
    <submittedName>
        <fullName evidence="2">Uncharacterized protein</fullName>
    </submittedName>
</protein>
<keyword evidence="3" id="KW-1185">Reference proteome</keyword>
<evidence type="ECO:0000313" key="3">
    <source>
        <dbReference type="Proteomes" id="UP001146019"/>
    </source>
</evidence>
<proteinExistence type="predicted"/>
<dbReference type="Proteomes" id="UP001146019">
    <property type="component" value="Unassembled WGS sequence"/>
</dbReference>
<evidence type="ECO:0000256" key="1">
    <source>
        <dbReference type="SAM" id="Phobius"/>
    </source>
</evidence>
<gene>
    <name evidence="2" type="ORF">OSH00_00465</name>
</gene>
<keyword evidence="1" id="KW-0472">Membrane</keyword>
<dbReference type="EMBL" id="JAPKMY010000001">
    <property type="protein sequence ID" value="MCX5466222.1"/>
    <property type="molecule type" value="Genomic_DNA"/>
</dbReference>
<evidence type="ECO:0000313" key="2">
    <source>
        <dbReference type="EMBL" id="MCX5466222.1"/>
    </source>
</evidence>
<keyword evidence="1" id="KW-1133">Transmembrane helix</keyword>
<feature type="transmembrane region" description="Helical" evidence="1">
    <location>
        <begin position="15"/>
        <end position="37"/>
    </location>
</feature>
<sequence length="62" mass="7034">MKNTPSSDDLESTTLGWKFIAIVGILTFIFFTFLYLAMSSEPDYMPSHKQKQTTVQHKTSSS</sequence>